<dbReference type="InterPro" id="IPR003615">
    <property type="entry name" value="HNH_nuc"/>
</dbReference>
<name>A0A8J8JTC4_9BACT</name>
<dbReference type="InterPro" id="IPR044925">
    <property type="entry name" value="His-Me_finger_sf"/>
</dbReference>
<gene>
    <name evidence="2" type="ORF">GD597_06115</name>
</gene>
<organism evidence="2 3">
    <name type="scientific">Limnovirga soli</name>
    <dbReference type="NCBI Taxonomy" id="2656915"/>
    <lineage>
        <taxon>Bacteria</taxon>
        <taxon>Pseudomonadati</taxon>
        <taxon>Bacteroidota</taxon>
        <taxon>Chitinophagia</taxon>
        <taxon>Chitinophagales</taxon>
        <taxon>Chitinophagaceae</taxon>
        <taxon>Limnovirga</taxon>
    </lineage>
</organism>
<dbReference type="SMART" id="SM00507">
    <property type="entry name" value="HNHc"/>
    <property type="match status" value="1"/>
</dbReference>
<dbReference type="Pfam" id="PF13392">
    <property type="entry name" value="HNH_3"/>
    <property type="match status" value="1"/>
</dbReference>
<dbReference type="AlphaFoldDB" id="A0A8J8JTC4"/>
<comment type="caution">
    <text evidence="2">The sequence shown here is derived from an EMBL/GenBank/DDBJ whole genome shotgun (WGS) entry which is preliminary data.</text>
</comment>
<dbReference type="GO" id="GO:0004519">
    <property type="term" value="F:endonuclease activity"/>
    <property type="evidence" value="ECO:0007669"/>
    <property type="project" value="UniProtKB-KW"/>
</dbReference>
<keyword evidence="3" id="KW-1185">Reference proteome</keyword>
<dbReference type="SUPFAM" id="SSF54060">
    <property type="entry name" value="His-Me finger endonucleases"/>
    <property type="match status" value="1"/>
</dbReference>
<sequence>MVDLHDFTKESKCFYKNESYSVRDNGAVLRHNIEGKRPRPTDNNWTFGKLNNKTGYLEIGSVRIHRIVATAFHGEPPTREHVVDHIDTNKQNNRPENLRWVTRLENILLNPITARRIEHVCGSVEAFLAEPSKFRDKFQDPNYEWMCAVSAEEAQISLARMLSWAKGNNPLKGGSLGEWIFNRESVETPIATRPNYIMSKTPNAAQRIIFSLEDKPNEYPSTPHEFEGNPMKAYYENLTEEAIFFRNHNGEYVVVKSGFSKDRQSLYVLTKAAYVYRERDGGEWMPVPIVELSERIFDKDLPHALTEITYEDGLFVHEKVESGFHPTEELEMIFNEYTEE</sequence>
<feature type="domain" description="HNH nuclease" evidence="1">
    <location>
        <begin position="58"/>
        <end position="107"/>
    </location>
</feature>
<dbReference type="Proteomes" id="UP000598971">
    <property type="component" value="Unassembled WGS sequence"/>
</dbReference>
<evidence type="ECO:0000259" key="1">
    <source>
        <dbReference type="SMART" id="SM00507"/>
    </source>
</evidence>
<protein>
    <submittedName>
        <fullName evidence="2">HNH endonuclease</fullName>
    </submittedName>
</protein>
<keyword evidence="2" id="KW-0378">Hydrolase</keyword>
<reference evidence="2" key="1">
    <citation type="submission" date="2019-10" db="EMBL/GenBank/DDBJ databases">
        <title>Draft genome sequence of Panacibacter sp. KCS-6.</title>
        <authorList>
            <person name="Yim K.J."/>
        </authorList>
    </citation>
    <scope>NUCLEOTIDE SEQUENCE</scope>
    <source>
        <strain evidence="2">KCS-6</strain>
    </source>
</reference>
<keyword evidence="2" id="KW-0540">Nuclease</keyword>
<keyword evidence="2" id="KW-0255">Endonuclease</keyword>
<accession>A0A8J8JTC4</accession>
<evidence type="ECO:0000313" key="2">
    <source>
        <dbReference type="EMBL" id="NNV55025.1"/>
    </source>
</evidence>
<dbReference type="Gene3D" id="3.90.75.20">
    <property type="match status" value="1"/>
</dbReference>
<evidence type="ECO:0000313" key="3">
    <source>
        <dbReference type="Proteomes" id="UP000598971"/>
    </source>
</evidence>
<proteinExistence type="predicted"/>
<dbReference type="EMBL" id="WHPF01000004">
    <property type="protein sequence ID" value="NNV55025.1"/>
    <property type="molecule type" value="Genomic_DNA"/>
</dbReference>